<sequence length="311" mass="31693">MNADCVALLVIRRGVPPLGGDEAVAEAGGDALLVGAGCAEAMAQLPPLRRAWCAESGDFAAGAWARALAPVLRNVRRVVLPASADGRDLAPRLAAELDRPLLAGAVRIGERGAELARWDGRLAVTVDTSRPFVATLVPGVRGSTPAEVEPEVTALELTVPESADARVLEVLDPDPATADLAEAPRILGAGAGLARGGLSGPESLDLLGEVASALGASLGATRVVTDAGWAPYERQIGTTGVVVDPDLYVAFGVSGATQHTGGLGNPRHVVSINTDGSSPMTAMADLGLVTDAQALLRELARRLDVPGSEHA</sequence>
<dbReference type="GO" id="GO:0033539">
    <property type="term" value="P:fatty acid beta-oxidation using acyl-CoA dehydrogenase"/>
    <property type="evidence" value="ECO:0007669"/>
    <property type="project" value="TreeGrafter"/>
</dbReference>
<dbReference type="Pfam" id="PF00766">
    <property type="entry name" value="ETF_alpha"/>
    <property type="match status" value="1"/>
</dbReference>
<evidence type="ECO:0000313" key="7">
    <source>
        <dbReference type="Proteomes" id="UP000635245"/>
    </source>
</evidence>
<organism evidence="6 7">
    <name type="scientific">Prauserella cavernicola</name>
    <dbReference type="NCBI Taxonomy" id="2800127"/>
    <lineage>
        <taxon>Bacteria</taxon>
        <taxon>Bacillati</taxon>
        <taxon>Actinomycetota</taxon>
        <taxon>Actinomycetes</taxon>
        <taxon>Pseudonocardiales</taxon>
        <taxon>Pseudonocardiaceae</taxon>
        <taxon>Prauserella</taxon>
    </lineage>
</organism>
<protein>
    <submittedName>
        <fullName evidence="6">Mycofactocin-associated electron transfer flavoprotein alpha subunit</fullName>
    </submittedName>
</protein>
<dbReference type="PANTHER" id="PTHR43153:SF1">
    <property type="entry name" value="ELECTRON TRANSFER FLAVOPROTEIN SUBUNIT ALPHA, MITOCHONDRIAL"/>
    <property type="match status" value="1"/>
</dbReference>
<dbReference type="GO" id="GO:0009055">
    <property type="term" value="F:electron transfer activity"/>
    <property type="evidence" value="ECO:0007669"/>
    <property type="project" value="InterPro"/>
</dbReference>
<evidence type="ECO:0000256" key="4">
    <source>
        <dbReference type="ARBA" id="ARBA00025649"/>
    </source>
</evidence>
<dbReference type="Gene3D" id="3.40.50.1220">
    <property type="entry name" value="TPP-binding domain"/>
    <property type="match status" value="1"/>
</dbReference>
<dbReference type="InterPro" id="IPR029035">
    <property type="entry name" value="DHS-like_NAD/FAD-binding_dom"/>
</dbReference>
<dbReference type="GO" id="GO:0050660">
    <property type="term" value="F:flavin adenine dinucleotide binding"/>
    <property type="evidence" value="ECO:0007669"/>
    <property type="project" value="InterPro"/>
</dbReference>
<dbReference type="SUPFAM" id="SSF52402">
    <property type="entry name" value="Adenine nucleotide alpha hydrolases-like"/>
    <property type="match status" value="1"/>
</dbReference>
<evidence type="ECO:0000256" key="2">
    <source>
        <dbReference type="ARBA" id="ARBA00005817"/>
    </source>
</evidence>
<evidence type="ECO:0000259" key="5">
    <source>
        <dbReference type="SMART" id="SM00893"/>
    </source>
</evidence>
<gene>
    <name evidence="6" type="ORF">JHE00_21740</name>
</gene>
<comment type="similarity">
    <text evidence="2">Belongs to the ETF alpha-subunit/FixB family.</text>
</comment>
<dbReference type="EMBL" id="JAENJH010000005">
    <property type="protein sequence ID" value="MBK1786955.1"/>
    <property type="molecule type" value="Genomic_DNA"/>
</dbReference>
<dbReference type="InterPro" id="IPR014731">
    <property type="entry name" value="ETF_asu_C"/>
</dbReference>
<evidence type="ECO:0000256" key="3">
    <source>
        <dbReference type="ARBA" id="ARBA00011355"/>
    </source>
</evidence>
<dbReference type="InterPro" id="IPR001308">
    <property type="entry name" value="ETF_a/FixB"/>
</dbReference>
<evidence type="ECO:0000313" key="6">
    <source>
        <dbReference type="EMBL" id="MBK1786955.1"/>
    </source>
</evidence>
<dbReference type="Pfam" id="PF01012">
    <property type="entry name" value="ETF"/>
    <property type="match status" value="1"/>
</dbReference>
<comment type="subunit">
    <text evidence="3">Heterodimer of an alpha and a beta subunit.</text>
</comment>
<comment type="function">
    <text evidence="4">The electron transfer flavoprotein serves as a specific electron acceptor for other dehydrogenases. It transfers the electrons to the main respiratory chain via ETF-ubiquinone oxidoreductase (ETF dehydrogenase).</text>
</comment>
<dbReference type="Gene3D" id="3.40.50.620">
    <property type="entry name" value="HUPs"/>
    <property type="match status" value="1"/>
</dbReference>
<dbReference type="SMART" id="SM00893">
    <property type="entry name" value="ETF"/>
    <property type="match status" value="1"/>
</dbReference>
<comment type="caution">
    <text evidence="6">The sequence shown here is derived from an EMBL/GenBank/DDBJ whole genome shotgun (WGS) entry which is preliminary data.</text>
</comment>
<dbReference type="AlphaFoldDB" id="A0A934V776"/>
<dbReference type="Proteomes" id="UP000635245">
    <property type="component" value="Unassembled WGS sequence"/>
</dbReference>
<accession>A0A934V776</accession>
<dbReference type="InterPro" id="IPR014730">
    <property type="entry name" value="ETF_a/b_N"/>
</dbReference>
<dbReference type="InterPro" id="IPR014729">
    <property type="entry name" value="Rossmann-like_a/b/a_fold"/>
</dbReference>
<evidence type="ECO:0000256" key="1">
    <source>
        <dbReference type="ARBA" id="ARBA00001974"/>
    </source>
</evidence>
<proteinExistence type="inferred from homology"/>
<dbReference type="RefSeq" id="WP_200320986.1">
    <property type="nucleotide sequence ID" value="NZ_JAENJH010000005.1"/>
</dbReference>
<name>A0A934V776_9PSEU</name>
<dbReference type="PANTHER" id="PTHR43153">
    <property type="entry name" value="ELECTRON TRANSFER FLAVOPROTEIN ALPHA"/>
    <property type="match status" value="1"/>
</dbReference>
<reference evidence="6" key="1">
    <citation type="submission" date="2020-12" db="EMBL/GenBank/DDBJ databases">
        <title>Prauserella sp. ASG 168, a novel actinomycete isolated from cave rock.</title>
        <authorList>
            <person name="Suriyachadkun C."/>
        </authorList>
    </citation>
    <scope>NUCLEOTIDE SEQUENCE</scope>
    <source>
        <strain evidence="6">ASG 168</strain>
    </source>
</reference>
<dbReference type="SUPFAM" id="SSF52467">
    <property type="entry name" value="DHS-like NAD/FAD-binding domain"/>
    <property type="match status" value="1"/>
</dbReference>
<feature type="domain" description="Electron transfer flavoprotein alpha/beta-subunit N-terminal" evidence="5">
    <location>
        <begin position="7"/>
        <end position="169"/>
    </location>
</feature>
<dbReference type="NCBIfam" id="NF038209">
    <property type="entry name" value="mft_etfA"/>
    <property type="match status" value="1"/>
</dbReference>
<keyword evidence="7" id="KW-1185">Reference proteome</keyword>
<comment type="cofactor">
    <cofactor evidence="1">
        <name>FAD</name>
        <dbReference type="ChEBI" id="CHEBI:57692"/>
    </cofactor>
</comment>